<feature type="domain" description="NACHT" evidence="4">
    <location>
        <begin position="183"/>
        <end position="322"/>
    </location>
</feature>
<dbReference type="InterPro" id="IPR007111">
    <property type="entry name" value="NACHT_NTPase"/>
</dbReference>
<evidence type="ECO:0000256" key="2">
    <source>
        <dbReference type="ARBA" id="ARBA00023043"/>
    </source>
</evidence>
<dbReference type="Gene3D" id="1.25.40.20">
    <property type="entry name" value="Ankyrin repeat-containing domain"/>
    <property type="match status" value="1"/>
</dbReference>
<sequence length="951" mass="104972">MAEVLSIVTGILQLLDAALKVKELVKDVYKATQEKQEILDDLEVLKPLLAELRLRILASTSQRVLQGMTPSLIKFHTTLEELTRRLQPGKDTFERLTWGFSEKKKTKEDLLALRQFHEVVNSWMILDFWDQIDAAQRLTIIEWLSPLNFFIRQQDISRTRQPETGEWLLKDPKFKEWELATGAVLWCSGIPGAGKTVLASLVVDHLTAVQAKNPDIGIACIYFNHKETQVQTLENLLAALWRQLVFKQPLGLASELHTQLVEKRTNPTSTEIQKMLIYTLQRFKQIYIIIDGVDEHPENGWHSLAGILTNLSKINLLVTARPHIVPNLVSAQMAILEIRASTEDLEVYVKAQIEASKRLTGDMAINEEVKSKICSVLCSSVGGMFLLAKLHLEALNAVPNMKGLHHALQTLPRDLDHTYDNIMHHIKCLRDTEQEIAQSALVWVANARRTLTALELCEAIGIEPGVTKRNKDNITGIKVIIPLCMGLIILDEQSSLVRLVHFTAQDYLDKVQSQKLPSAHFQIARSLFTYLNFKEVAEIGLESLMQSKQLKDLKSQHALIDYCRYCLTHAQLCEEKLKYEAIKSCVCHVGRLTIGWDCYPWNYCLQPGSPCCLRNAVAETLKAAACDGHERIVQLLLESGAEVNVQGGYYGTALQAAAINGSENIMQMLLDRGAEANIEGGEYGSALQAAAYWGHETTVQMLLDKGAAVNSEGGEYGTALQAAAYWGHENTVRMLLKRGAEVNIEGGEYGTALHAAAYSGCENIVQMLLNIGADVNAQGGEYGTALQAAAYWGCETIVQLLFDRGVEIDIKGGEYGTALHAAAHKGHETVVQMLLDKGAEVNIEGGKYGTALQSAAYGGHETIVQILLDQGAEINVNSGIFGTALQAAACEGHNTLVQRLLDQGADIDAVGGYFKTALQAAQQCEHKIAKHILLDRGAKEYIEDGSKGIVD</sequence>
<dbReference type="InterPro" id="IPR036770">
    <property type="entry name" value="Ankyrin_rpt-contain_sf"/>
</dbReference>
<dbReference type="SUPFAM" id="SSF52540">
    <property type="entry name" value="P-loop containing nucleoside triphosphate hydrolases"/>
    <property type="match status" value="1"/>
</dbReference>
<feature type="repeat" description="ANK" evidence="3">
    <location>
        <begin position="649"/>
        <end position="681"/>
    </location>
</feature>
<dbReference type="Pfam" id="PF12796">
    <property type="entry name" value="Ank_2"/>
    <property type="match status" value="3"/>
</dbReference>
<dbReference type="PROSITE" id="PS50837">
    <property type="entry name" value="NACHT"/>
    <property type="match status" value="1"/>
</dbReference>
<dbReference type="AlphaFoldDB" id="A0AAW0C312"/>
<accession>A0AAW0C312</accession>
<evidence type="ECO:0000313" key="5">
    <source>
        <dbReference type="EMBL" id="KAK7031953.1"/>
    </source>
</evidence>
<dbReference type="EMBL" id="JAWWNJ010000024">
    <property type="protein sequence ID" value="KAK7031953.1"/>
    <property type="molecule type" value="Genomic_DNA"/>
</dbReference>
<feature type="repeat" description="ANK" evidence="3">
    <location>
        <begin position="621"/>
        <end position="648"/>
    </location>
</feature>
<dbReference type="Pfam" id="PF22939">
    <property type="entry name" value="WHD_GPIID"/>
    <property type="match status" value="1"/>
</dbReference>
<dbReference type="PANTHER" id="PTHR24171">
    <property type="entry name" value="ANKYRIN REPEAT DOMAIN-CONTAINING PROTEIN 39-RELATED"/>
    <property type="match status" value="1"/>
</dbReference>
<feature type="repeat" description="ANK" evidence="3">
    <location>
        <begin position="715"/>
        <end position="747"/>
    </location>
</feature>
<protein>
    <submittedName>
        <fullName evidence="5">Ankyrin</fullName>
    </submittedName>
</protein>
<evidence type="ECO:0000313" key="6">
    <source>
        <dbReference type="Proteomes" id="UP001362999"/>
    </source>
</evidence>
<dbReference type="InterPro" id="IPR027417">
    <property type="entry name" value="P-loop_NTPase"/>
</dbReference>
<dbReference type="SUPFAM" id="SSF48403">
    <property type="entry name" value="Ankyrin repeat"/>
    <property type="match status" value="1"/>
</dbReference>
<dbReference type="InterPro" id="IPR054471">
    <property type="entry name" value="GPIID_WHD"/>
</dbReference>
<dbReference type="PROSITE" id="PS50088">
    <property type="entry name" value="ANK_REPEAT"/>
    <property type="match status" value="8"/>
</dbReference>
<organism evidence="5 6">
    <name type="scientific">Favolaschia claudopus</name>
    <dbReference type="NCBI Taxonomy" id="2862362"/>
    <lineage>
        <taxon>Eukaryota</taxon>
        <taxon>Fungi</taxon>
        <taxon>Dikarya</taxon>
        <taxon>Basidiomycota</taxon>
        <taxon>Agaricomycotina</taxon>
        <taxon>Agaricomycetes</taxon>
        <taxon>Agaricomycetidae</taxon>
        <taxon>Agaricales</taxon>
        <taxon>Marasmiineae</taxon>
        <taxon>Mycenaceae</taxon>
        <taxon>Favolaschia</taxon>
    </lineage>
</organism>
<dbReference type="InterPro" id="IPR056884">
    <property type="entry name" value="NPHP3-like_N"/>
</dbReference>
<dbReference type="Pfam" id="PF24883">
    <property type="entry name" value="NPHP3_N"/>
    <property type="match status" value="1"/>
</dbReference>
<keyword evidence="2 3" id="KW-0040">ANK repeat</keyword>
<comment type="caution">
    <text evidence="5">The sequence shown here is derived from an EMBL/GenBank/DDBJ whole genome shotgun (WGS) entry which is preliminary data.</text>
</comment>
<name>A0AAW0C312_9AGAR</name>
<keyword evidence="6" id="KW-1185">Reference proteome</keyword>
<evidence type="ECO:0000259" key="4">
    <source>
        <dbReference type="PROSITE" id="PS50837"/>
    </source>
</evidence>
<feature type="repeat" description="ANK" evidence="3">
    <location>
        <begin position="748"/>
        <end position="780"/>
    </location>
</feature>
<dbReference type="InterPro" id="IPR002110">
    <property type="entry name" value="Ankyrin_rpt"/>
</dbReference>
<dbReference type="Pfam" id="PF00023">
    <property type="entry name" value="Ank"/>
    <property type="match status" value="1"/>
</dbReference>
<feature type="repeat" description="ANK" evidence="3">
    <location>
        <begin position="682"/>
        <end position="714"/>
    </location>
</feature>
<gene>
    <name evidence="5" type="ORF">R3P38DRAFT_2620314</name>
</gene>
<feature type="repeat" description="ANK" evidence="3">
    <location>
        <begin position="883"/>
        <end position="912"/>
    </location>
</feature>
<dbReference type="PANTHER" id="PTHR24171:SF10">
    <property type="entry name" value="ANKYRIN REPEAT DOMAIN-CONTAINING PROTEIN 29-LIKE"/>
    <property type="match status" value="1"/>
</dbReference>
<evidence type="ECO:0000256" key="3">
    <source>
        <dbReference type="PROSITE-ProRule" id="PRU00023"/>
    </source>
</evidence>
<evidence type="ECO:0000256" key="1">
    <source>
        <dbReference type="ARBA" id="ARBA00022737"/>
    </source>
</evidence>
<dbReference type="Proteomes" id="UP001362999">
    <property type="component" value="Unassembled WGS sequence"/>
</dbReference>
<proteinExistence type="predicted"/>
<dbReference type="Gene3D" id="3.40.50.300">
    <property type="entry name" value="P-loop containing nucleotide triphosphate hydrolases"/>
    <property type="match status" value="1"/>
</dbReference>
<dbReference type="SMART" id="SM00248">
    <property type="entry name" value="ANK"/>
    <property type="match status" value="9"/>
</dbReference>
<keyword evidence="1" id="KW-0677">Repeat</keyword>
<feature type="repeat" description="ANK" evidence="3">
    <location>
        <begin position="814"/>
        <end position="846"/>
    </location>
</feature>
<feature type="repeat" description="ANK" evidence="3">
    <location>
        <begin position="847"/>
        <end position="879"/>
    </location>
</feature>
<dbReference type="PROSITE" id="PS50297">
    <property type="entry name" value="ANK_REP_REGION"/>
    <property type="match status" value="6"/>
</dbReference>
<reference evidence="5 6" key="1">
    <citation type="journal article" date="2024" name="J Genomics">
        <title>Draft genome sequencing and assembly of Favolaschia claudopus CIRM-BRFM 2984 isolated from oak limbs.</title>
        <authorList>
            <person name="Navarro D."/>
            <person name="Drula E."/>
            <person name="Chaduli D."/>
            <person name="Cazenave R."/>
            <person name="Ahrendt S."/>
            <person name="Wang J."/>
            <person name="Lipzen A."/>
            <person name="Daum C."/>
            <person name="Barry K."/>
            <person name="Grigoriev I.V."/>
            <person name="Favel A."/>
            <person name="Rosso M.N."/>
            <person name="Martin F."/>
        </authorList>
    </citation>
    <scope>NUCLEOTIDE SEQUENCE [LARGE SCALE GENOMIC DNA]</scope>
    <source>
        <strain evidence="5 6">CIRM-BRFM 2984</strain>
    </source>
</reference>